<dbReference type="EC" id="3.1.6.1" evidence="8"/>
<protein>
    <submittedName>
        <fullName evidence="8">Arylsulfatase</fullName>
        <ecNumber evidence="8">3.1.6.1</ecNumber>
    </submittedName>
</protein>
<dbReference type="KEGG" id="bvo:Pan97_28900"/>
<dbReference type="AlphaFoldDB" id="A0A518C9E8"/>
<evidence type="ECO:0000313" key="8">
    <source>
        <dbReference type="EMBL" id="QDU75848.1"/>
    </source>
</evidence>
<dbReference type="SUPFAM" id="SSF53649">
    <property type="entry name" value="Alkaline phosphatase-like"/>
    <property type="match status" value="2"/>
</dbReference>
<evidence type="ECO:0000313" key="9">
    <source>
        <dbReference type="Proteomes" id="UP000318626"/>
    </source>
</evidence>
<dbReference type="Pfam" id="PF00884">
    <property type="entry name" value="Sulfatase"/>
    <property type="match status" value="2"/>
</dbReference>
<keyword evidence="9" id="KW-1185">Reference proteome</keyword>
<keyword evidence="2" id="KW-0479">Metal-binding</keyword>
<dbReference type="PANTHER" id="PTHR42693:SF53">
    <property type="entry name" value="ENDO-4-O-SULFATASE"/>
    <property type="match status" value="1"/>
</dbReference>
<sequence precursor="true">MTTLLSRALGAIVVAACMASTLSAAAPADKPNIILLFIDDWAWNGSPIPMDDQLPNSKMPVLQMPNLEKLARDGMKFRNAYSGAPQCSPSRVCVQTGQSAPRSGYTVYLGQPKDDYYDTRRQYAGLPVVPNISDGSIDAGTTTIAEALRPLGYQSAHIGKWHIGGDPGEEGYVLHDGDTNNNPGNTVGKVKRLPEDLTDPKLMFSVTEKAIGFMRSQASEDTPFYLQISHYAMHAGRECLDETRKKYAKHPAVQAYYKENGTTAETINRNQDPAVWLGMGEDLDTCIGKVLDEVNKLGIEENTYVVVTSDNGYRHKFYPGLTQPLHGAKWWVWQGGVRVPMVVRGPGIKAGSKFDANVVNYDFLPTFVDWAGGNSNTLENIDGVSLASYLQGKEPDDEFRNRNLYFHYPHYRTSMPHSAMVSGNKKVIHFYERPDIPMLFDLSGDEGEVQNIAESQPKVHQRMFQAMMGYFKQVGARIPKTNPDFDREAYKQTKEYETRLQWGPFMGSRELEADEVEAEDTHPTAVLKSQPNVVFIFADDLGYADIASYGHPYAKTPSLDRLASEGTSFTQFYVTGVTCNPSRTGLMTGLFPARFKMYPADYGFGDRVTITQLFKNAGYRTGHFGKWHIGPETEDVYGIDEYSSGEKNDDPSLGRDAGLFNAAIDFIKRSDGKQPFYVNIWGHITHYPVKGDSELAKHFQNIDFKRSDFSETMQVKFDEAASIGGDLAQSMREYMGEVYSLDLNIGRVMKTIDDLGLRDNTIVVFSSDHGPAPVLLGAKMESKEYSANMLGYAGVFRGGKHSQYEGGVRVPMIIRWPGRVPEGKVNETSVTSTIDWMPTLCRIAGINDLPEEVDGEDISDIWFGSDRTRTIPLYWKTNSAGSQPAMRDGKWKYHAATRRDPAELYDLSSDPSESRNVADDHPQVVEQLEAKLRAWVRDLPDDYDKTDDKQPRKRDKQERKSKAGTNGVD</sequence>
<dbReference type="Gene3D" id="3.30.1120.10">
    <property type="match status" value="2"/>
</dbReference>
<evidence type="ECO:0000256" key="3">
    <source>
        <dbReference type="ARBA" id="ARBA00022801"/>
    </source>
</evidence>
<evidence type="ECO:0000259" key="7">
    <source>
        <dbReference type="Pfam" id="PF00884"/>
    </source>
</evidence>
<dbReference type="PROSITE" id="PS00149">
    <property type="entry name" value="SULFATASE_2"/>
    <property type="match status" value="1"/>
</dbReference>
<feature type="compositionally biased region" description="Basic and acidic residues" evidence="5">
    <location>
        <begin position="912"/>
        <end position="923"/>
    </location>
</feature>
<dbReference type="RefSeq" id="WP_315861147.1">
    <property type="nucleotide sequence ID" value="NZ_CP036289.1"/>
</dbReference>
<feature type="chain" id="PRO_5022196570" evidence="6">
    <location>
        <begin position="26"/>
        <end position="969"/>
    </location>
</feature>
<feature type="domain" description="Sulfatase N-terminal" evidence="7">
    <location>
        <begin position="31"/>
        <end position="372"/>
    </location>
</feature>
<organism evidence="8 9">
    <name type="scientific">Bremerella volcania</name>
    <dbReference type="NCBI Taxonomy" id="2527984"/>
    <lineage>
        <taxon>Bacteria</taxon>
        <taxon>Pseudomonadati</taxon>
        <taxon>Planctomycetota</taxon>
        <taxon>Planctomycetia</taxon>
        <taxon>Pirellulales</taxon>
        <taxon>Pirellulaceae</taxon>
        <taxon>Bremerella</taxon>
    </lineage>
</organism>
<reference evidence="9" key="1">
    <citation type="submission" date="2019-02" db="EMBL/GenBank/DDBJ databases">
        <title>Deep-cultivation of Planctomycetes and their phenomic and genomic characterization uncovers novel biology.</title>
        <authorList>
            <person name="Wiegand S."/>
            <person name="Jogler M."/>
            <person name="Boedeker C."/>
            <person name="Pinto D."/>
            <person name="Vollmers J."/>
            <person name="Rivas-Marin E."/>
            <person name="Kohn T."/>
            <person name="Peeters S.H."/>
            <person name="Heuer A."/>
            <person name="Rast P."/>
            <person name="Oberbeckmann S."/>
            <person name="Bunk B."/>
            <person name="Jeske O."/>
            <person name="Meyerdierks A."/>
            <person name="Storesund J.E."/>
            <person name="Kallscheuer N."/>
            <person name="Luecker S."/>
            <person name="Lage O.M."/>
            <person name="Pohl T."/>
            <person name="Merkel B.J."/>
            <person name="Hornburger P."/>
            <person name="Mueller R.-W."/>
            <person name="Bruemmer F."/>
            <person name="Labrenz M."/>
            <person name="Spormann A.M."/>
            <person name="Op den Camp H."/>
            <person name="Overmann J."/>
            <person name="Amann R."/>
            <person name="Jetten M.S.M."/>
            <person name="Mascher T."/>
            <person name="Medema M.H."/>
            <person name="Devos D.P."/>
            <person name="Kaster A.-K."/>
            <person name="Ovreas L."/>
            <person name="Rohde M."/>
            <person name="Galperin M.Y."/>
            <person name="Jogler C."/>
        </authorList>
    </citation>
    <scope>NUCLEOTIDE SEQUENCE [LARGE SCALE GENOMIC DNA]</scope>
    <source>
        <strain evidence="9">Pan97</strain>
    </source>
</reference>
<evidence type="ECO:0000256" key="5">
    <source>
        <dbReference type="SAM" id="MobiDB-lite"/>
    </source>
</evidence>
<dbReference type="InterPro" id="IPR017850">
    <property type="entry name" value="Alkaline_phosphatase_core_sf"/>
</dbReference>
<dbReference type="CDD" id="cd16144">
    <property type="entry name" value="ARS_like"/>
    <property type="match status" value="1"/>
</dbReference>
<feature type="region of interest" description="Disordered" evidence="5">
    <location>
        <begin position="939"/>
        <end position="969"/>
    </location>
</feature>
<keyword evidence="4" id="KW-0106">Calcium</keyword>
<evidence type="ECO:0000256" key="1">
    <source>
        <dbReference type="ARBA" id="ARBA00008779"/>
    </source>
</evidence>
<dbReference type="Gene3D" id="3.40.720.10">
    <property type="entry name" value="Alkaline Phosphatase, subunit A"/>
    <property type="match status" value="2"/>
</dbReference>
<evidence type="ECO:0000256" key="2">
    <source>
        <dbReference type="ARBA" id="ARBA00022723"/>
    </source>
</evidence>
<evidence type="ECO:0000256" key="4">
    <source>
        <dbReference type="ARBA" id="ARBA00022837"/>
    </source>
</evidence>
<dbReference type="PANTHER" id="PTHR42693">
    <property type="entry name" value="ARYLSULFATASE FAMILY MEMBER"/>
    <property type="match status" value="1"/>
</dbReference>
<proteinExistence type="inferred from homology"/>
<evidence type="ECO:0000256" key="6">
    <source>
        <dbReference type="SAM" id="SignalP"/>
    </source>
</evidence>
<name>A0A518C9E8_9BACT</name>
<dbReference type="InterPro" id="IPR050738">
    <property type="entry name" value="Sulfatase"/>
</dbReference>
<dbReference type="InterPro" id="IPR024607">
    <property type="entry name" value="Sulfatase_CS"/>
</dbReference>
<feature type="domain" description="Sulfatase N-terminal" evidence="7">
    <location>
        <begin position="531"/>
        <end position="846"/>
    </location>
</feature>
<dbReference type="GO" id="GO:0046872">
    <property type="term" value="F:metal ion binding"/>
    <property type="evidence" value="ECO:0007669"/>
    <property type="project" value="UniProtKB-KW"/>
</dbReference>
<keyword evidence="6" id="KW-0732">Signal</keyword>
<dbReference type="EMBL" id="CP036289">
    <property type="protein sequence ID" value="QDU75848.1"/>
    <property type="molecule type" value="Genomic_DNA"/>
</dbReference>
<feature type="region of interest" description="Disordered" evidence="5">
    <location>
        <begin position="903"/>
        <end position="923"/>
    </location>
</feature>
<gene>
    <name evidence="8" type="primary">atsA_40</name>
    <name evidence="8" type="ORF">Pan97_28900</name>
</gene>
<dbReference type="InterPro" id="IPR000917">
    <property type="entry name" value="Sulfatase_N"/>
</dbReference>
<comment type="similarity">
    <text evidence="1">Belongs to the sulfatase family.</text>
</comment>
<feature type="signal peptide" evidence="6">
    <location>
        <begin position="1"/>
        <end position="25"/>
    </location>
</feature>
<dbReference type="GO" id="GO:0004065">
    <property type="term" value="F:arylsulfatase activity"/>
    <property type="evidence" value="ECO:0007669"/>
    <property type="project" value="UniProtKB-EC"/>
</dbReference>
<feature type="compositionally biased region" description="Basic and acidic residues" evidence="5">
    <location>
        <begin position="939"/>
        <end position="961"/>
    </location>
</feature>
<keyword evidence="3 8" id="KW-0378">Hydrolase</keyword>
<accession>A0A518C9E8</accession>
<dbReference type="Proteomes" id="UP000318626">
    <property type="component" value="Chromosome"/>
</dbReference>